<dbReference type="InterPro" id="IPR051673">
    <property type="entry name" value="SSDNA_exonuclease_RecJ"/>
</dbReference>
<evidence type="ECO:0000313" key="10">
    <source>
        <dbReference type="Proteomes" id="UP000306416"/>
    </source>
</evidence>
<dbReference type="Gene3D" id="3.10.310.30">
    <property type="match status" value="1"/>
</dbReference>
<accession>A0A4S1CGC4</accession>
<evidence type="ECO:0000259" key="8">
    <source>
        <dbReference type="Pfam" id="PF17768"/>
    </source>
</evidence>
<dbReference type="RefSeq" id="WP_135870079.1">
    <property type="nucleotide sequence ID" value="NZ_SRSC01000002.1"/>
</dbReference>
<dbReference type="InterPro" id="IPR004610">
    <property type="entry name" value="RecJ"/>
</dbReference>
<dbReference type="GO" id="GO:0006310">
    <property type="term" value="P:DNA recombination"/>
    <property type="evidence" value="ECO:0007669"/>
    <property type="project" value="InterPro"/>
</dbReference>
<evidence type="ECO:0000259" key="6">
    <source>
        <dbReference type="Pfam" id="PF01368"/>
    </source>
</evidence>
<gene>
    <name evidence="9" type="primary">recJ</name>
    <name evidence="9" type="ORF">E4633_09890</name>
</gene>
<protein>
    <recommendedName>
        <fullName evidence="2">Single-stranded-DNA-specific exonuclease RecJ</fullName>
    </recommendedName>
</protein>
<dbReference type="InterPro" id="IPR041122">
    <property type="entry name" value="RecJ_OB"/>
</dbReference>
<keyword evidence="5 9" id="KW-0269">Exonuclease</keyword>
<dbReference type="Gene3D" id="3.90.1640.30">
    <property type="match status" value="1"/>
</dbReference>
<dbReference type="Proteomes" id="UP000306416">
    <property type="component" value="Unassembled WGS sequence"/>
</dbReference>
<dbReference type="PANTHER" id="PTHR30255:SF2">
    <property type="entry name" value="SINGLE-STRANDED-DNA-SPECIFIC EXONUCLEASE RECJ"/>
    <property type="match status" value="1"/>
</dbReference>
<keyword evidence="4" id="KW-0378">Hydrolase</keyword>
<dbReference type="InterPro" id="IPR003156">
    <property type="entry name" value="DHHA1_dom"/>
</dbReference>
<dbReference type="Pfam" id="PF17768">
    <property type="entry name" value="RecJ_OB"/>
    <property type="match status" value="1"/>
</dbReference>
<evidence type="ECO:0000256" key="4">
    <source>
        <dbReference type="ARBA" id="ARBA00022801"/>
    </source>
</evidence>
<feature type="domain" description="RecJ OB" evidence="8">
    <location>
        <begin position="464"/>
        <end position="565"/>
    </location>
</feature>
<feature type="domain" description="DDH" evidence="6">
    <location>
        <begin position="82"/>
        <end position="239"/>
    </location>
</feature>
<keyword evidence="10" id="KW-1185">Reference proteome</keyword>
<evidence type="ECO:0000256" key="3">
    <source>
        <dbReference type="ARBA" id="ARBA00022722"/>
    </source>
</evidence>
<evidence type="ECO:0000256" key="5">
    <source>
        <dbReference type="ARBA" id="ARBA00022839"/>
    </source>
</evidence>
<dbReference type="PANTHER" id="PTHR30255">
    <property type="entry name" value="SINGLE-STRANDED-DNA-SPECIFIC EXONUCLEASE RECJ"/>
    <property type="match status" value="1"/>
</dbReference>
<dbReference type="InterPro" id="IPR038763">
    <property type="entry name" value="DHH_sf"/>
</dbReference>
<comment type="caution">
    <text evidence="9">The sequence shown here is derived from an EMBL/GenBank/DDBJ whole genome shotgun (WGS) entry which is preliminary data.</text>
</comment>
<organism evidence="9 10">
    <name type="scientific">Geomonas terrae</name>
    <dbReference type="NCBI Taxonomy" id="2562681"/>
    <lineage>
        <taxon>Bacteria</taxon>
        <taxon>Pseudomonadati</taxon>
        <taxon>Thermodesulfobacteriota</taxon>
        <taxon>Desulfuromonadia</taxon>
        <taxon>Geobacterales</taxon>
        <taxon>Geobacteraceae</taxon>
        <taxon>Geomonas</taxon>
    </lineage>
</organism>
<evidence type="ECO:0000256" key="2">
    <source>
        <dbReference type="ARBA" id="ARBA00019841"/>
    </source>
</evidence>
<dbReference type="GO" id="GO:0006281">
    <property type="term" value="P:DNA repair"/>
    <property type="evidence" value="ECO:0007669"/>
    <property type="project" value="InterPro"/>
</dbReference>
<evidence type="ECO:0000256" key="1">
    <source>
        <dbReference type="ARBA" id="ARBA00005915"/>
    </source>
</evidence>
<dbReference type="EMBL" id="SRSC01000002">
    <property type="protein sequence ID" value="TGU72604.1"/>
    <property type="molecule type" value="Genomic_DNA"/>
</dbReference>
<comment type="similarity">
    <text evidence="1">Belongs to the RecJ family.</text>
</comment>
<dbReference type="AlphaFoldDB" id="A0A4S1CGC4"/>
<proteinExistence type="inferred from homology"/>
<dbReference type="NCBIfam" id="TIGR00644">
    <property type="entry name" value="recJ"/>
    <property type="match status" value="1"/>
</dbReference>
<dbReference type="GO" id="GO:0008409">
    <property type="term" value="F:5'-3' exonuclease activity"/>
    <property type="evidence" value="ECO:0007669"/>
    <property type="project" value="InterPro"/>
</dbReference>
<dbReference type="InterPro" id="IPR001667">
    <property type="entry name" value="DDH_dom"/>
</dbReference>
<dbReference type="SUPFAM" id="SSF64182">
    <property type="entry name" value="DHH phosphoesterases"/>
    <property type="match status" value="1"/>
</dbReference>
<feature type="domain" description="DHHA1" evidence="7">
    <location>
        <begin position="363"/>
        <end position="449"/>
    </location>
</feature>
<dbReference type="Pfam" id="PF01368">
    <property type="entry name" value="DHH"/>
    <property type="match status" value="1"/>
</dbReference>
<keyword evidence="3" id="KW-0540">Nuclease</keyword>
<reference evidence="9 10" key="1">
    <citation type="submission" date="2019-04" db="EMBL/GenBank/DDBJ databases">
        <title>Geobacter oryzae sp. nov., ferric-reducing bacteria isolated from paddy soil.</title>
        <authorList>
            <person name="Xu Z."/>
            <person name="Masuda Y."/>
            <person name="Itoh H."/>
            <person name="Senoo K."/>
        </authorList>
    </citation>
    <scope>NUCLEOTIDE SEQUENCE [LARGE SCALE GENOMIC DNA]</scope>
    <source>
        <strain evidence="9 10">Red111</strain>
    </source>
</reference>
<dbReference type="Pfam" id="PF02272">
    <property type="entry name" value="DHHA1"/>
    <property type="match status" value="1"/>
</dbReference>
<dbReference type="GO" id="GO:0003676">
    <property type="term" value="F:nucleic acid binding"/>
    <property type="evidence" value="ECO:0007669"/>
    <property type="project" value="InterPro"/>
</dbReference>
<evidence type="ECO:0000259" key="7">
    <source>
        <dbReference type="Pfam" id="PF02272"/>
    </source>
</evidence>
<name>A0A4S1CGC4_9BACT</name>
<sequence length="572" mass="61144">MKPVTDRCWRAREADAGAVEELARSGVSPLIARLIAQRGVSTPDDAEAYLNPVLSRLHDPMLLKGMAQAVERLARALANNERVCVHGDYDVDGVTSSALLISFFTRIGLDCFPYIPKRLTEGYGLSAQGVAAAAQAGAKVLVTVDCGITAVAEAALCREAGIDLIVTDHHSPAAELPDACAIVNPLQPGCPFPFKSLAGVGVAFHLVVALRARLREEGCFDRGSEPDLREYLDLVALGTIADVVPLLGANRVLTSYGLKQLCSGSRVGIEALKEVAGITGEIGCGAVGFRLAPRINAAGRLEDAALGLELLLCSDPSRARTIAKELDEANAERQALERATFEEARAMLEQGACRGRKSIVLGSEMWHPGVIGIVASRIVEMFHRPAILFAFEDGTGRGSGRSISRFHLLDAIKSCADHLLRFGGHSHAAGLSIAQDELERFALSFDEAAQEVLDADALTPTLAYDLELEARAIDQGLVKELERLRPFGMGNPEPLFVLRGAVVEESRVLRGGHLKLRVGQGGRSFDAIAFGLAEKGVPDGRVDLLFSPAINVWNGRTSLQLTVKDLRPEGTC</sequence>
<evidence type="ECO:0000313" key="9">
    <source>
        <dbReference type="EMBL" id="TGU72604.1"/>
    </source>
</evidence>